<keyword evidence="3" id="KW-1185">Reference proteome</keyword>
<keyword evidence="1" id="KW-0732">Signal</keyword>
<reference evidence="2 3" key="1">
    <citation type="submission" date="2019-02" db="EMBL/GenBank/DDBJ databases">
        <title>Genome of a new Bacteroidetes strain.</title>
        <authorList>
            <person name="Pitt A."/>
        </authorList>
    </citation>
    <scope>NUCLEOTIDE SEQUENCE [LARGE SCALE GENOMIC DNA]</scope>
    <source>
        <strain evidence="2 3">103A-SOEBACH</strain>
    </source>
</reference>
<evidence type="ECO:0000313" key="3">
    <source>
        <dbReference type="Proteomes" id="UP000293583"/>
    </source>
</evidence>
<sequence length="612" mass="64431">MKYILFFCLLSFGLYAQTGIGTTTPDASAKLDVSSTNKGFLPPRVILTSTTDASTIASPAEGLLVYNLGSVGLQAGYYYWNGANWATIATATSAGNGVTAIDLVKLYGEAFSIAAGKIGNASGYSFTVPVSGRYLFDFTSSGYASGDFTMTFKVRQGTTDLATDAQTSSNNSVHVEYNGKVELNLQAGATYNVIVTSTGTRNSSDYDRVYYKLVAGNLPVTGQSVDYVSVMLTTDQSNSTAGQNVKFQTIQAGNIPYDASTGNFSLTAGKTYRLFALASLNGTSPAGSSLDIIWRTADGVNIGPLGSLISANHNINFSGQGVVDYIFTPLTNTTVSLYISFVGNSTTVLRAYATNATITQIGSSAIVNPWTLSGTNTFNTTGKVGIGTNSPDASAILDLSSTTKGVLIPRMTAAQKAAISGPTTGLLIYQTDAPSDFYYYNGSSWISLREPNWTSAGTIQSVGWNATTTAPTIGTTAVNDYSYKQIGSKTWKCQLTFSAGSTTGANNGSGDYLFTLPNGLQFNTSLAGQAAISDNVGTSTWVWPSVWLSSSTGSITNLSQGGLLYVVPYSSTQFRLIHVGIAGIGYLIPYSSGYYGVGSNNSWRVTFTFQSL</sequence>
<accession>A0A4Q9BI13</accession>
<gene>
    <name evidence="2" type="ORF">EWU20_01585</name>
</gene>
<protein>
    <recommendedName>
        <fullName evidence="4">C1q domain-containing protein</fullName>
    </recommendedName>
</protein>
<dbReference type="Gene3D" id="2.60.120.40">
    <property type="match status" value="1"/>
</dbReference>
<organism evidence="2 3">
    <name type="scientific">Aquirufa antheringensis</name>
    <dbReference type="NCBI Taxonomy" id="2516559"/>
    <lineage>
        <taxon>Bacteria</taxon>
        <taxon>Pseudomonadati</taxon>
        <taxon>Bacteroidota</taxon>
        <taxon>Cytophagia</taxon>
        <taxon>Cytophagales</taxon>
        <taxon>Flectobacillaceae</taxon>
        <taxon>Aquirufa</taxon>
    </lineage>
</organism>
<dbReference type="AlphaFoldDB" id="A0A4Q9BI13"/>
<proteinExistence type="predicted"/>
<evidence type="ECO:0008006" key="4">
    <source>
        <dbReference type="Google" id="ProtNLM"/>
    </source>
</evidence>
<feature type="chain" id="PRO_5020426674" description="C1q domain-containing protein" evidence="1">
    <location>
        <begin position="17"/>
        <end position="612"/>
    </location>
</feature>
<dbReference type="InterPro" id="IPR008983">
    <property type="entry name" value="Tumour_necrosis_fac-like_dom"/>
</dbReference>
<evidence type="ECO:0000256" key="1">
    <source>
        <dbReference type="SAM" id="SignalP"/>
    </source>
</evidence>
<feature type="signal peptide" evidence="1">
    <location>
        <begin position="1"/>
        <end position="16"/>
    </location>
</feature>
<name>A0A4Q9BI13_9BACT</name>
<comment type="caution">
    <text evidence="2">The sequence shown here is derived from an EMBL/GenBank/DDBJ whole genome shotgun (WGS) entry which is preliminary data.</text>
</comment>
<evidence type="ECO:0000313" key="2">
    <source>
        <dbReference type="EMBL" id="TBH75293.1"/>
    </source>
</evidence>
<dbReference type="EMBL" id="SEWY01000001">
    <property type="protein sequence ID" value="TBH75293.1"/>
    <property type="molecule type" value="Genomic_DNA"/>
</dbReference>
<dbReference type="RefSeq" id="WP_130922469.1">
    <property type="nucleotide sequence ID" value="NZ_JAANOM010000002.1"/>
</dbReference>
<dbReference type="Proteomes" id="UP000293583">
    <property type="component" value="Unassembled WGS sequence"/>
</dbReference>
<dbReference type="OrthoDB" id="932970at2"/>